<reference evidence="2" key="1">
    <citation type="submission" date="2019-04" db="EMBL/GenBank/DDBJ databases">
        <title>Sequencing of skin fungus with MAO and IRED activity.</title>
        <authorList>
            <person name="Marsaioli A.J."/>
            <person name="Bonatto J.M.C."/>
            <person name="Reis Junior O."/>
        </authorList>
    </citation>
    <scope>NUCLEOTIDE SEQUENCE</scope>
    <source>
        <strain evidence="2">30M1</strain>
    </source>
</reference>
<keyword evidence="1" id="KW-0812">Transmembrane</keyword>
<dbReference type="Proteomes" id="UP000801428">
    <property type="component" value="Unassembled WGS sequence"/>
</dbReference>
<evidence type="ECO:0000313" key="2">
    <source>
        <dbReference type="EMBL" id="KAF3003494.1"/>
    </source>
</evidence>
<keyword evidence="3" id="KW-1185">Reference proteome</keyword>
<dbReference type="InterPro" id="IPR021986">
    <property type="entry name" value="Spherulin4"/>
</dbReference>
<dbReference type="AlphaFoldDB" id="A0A9P4W952"/>
<dbReference type="OrthoDB" id="5342184at2759"/>
<dbReference type="PANTHER" id="PTHR35040">
    <property type="match status" value="1"/>
</dbReference>
<feature type="transmembrane region" description="Helical" evidence="1">
    <location>
        <begin position="127"/>
        <end position="151"/>
    </location>
</feature>
<accession>A0A9P4W952</accession>
<sequence length="406" mass="45453">MSSPRKPRLSVITSFNSNRDSITTRNASSPFSLAIPSRNGNRASRPISIPLSIRPASSVYSQDEEELEDKDKITPLKPAVIVPERPIRPHPEIRQSRALAAYYRQCRLQTPEKRKFHVTYWGIDDRVLALSVTLTLAFLVFLGVPLVAVVAQNFVVQLPVNVLVPPIATSDAGSWGRLYDAITQHQDTQFTIVIDPDDGPGNGTRPSTEYIDVLNALEVYPHVQTLGYVRTDRGTRDNATIRAEIAKYSGWSKFQNLRLGGIYFDQTPCKDEGNASEYLRNISATVRHSEGFLEPKLVVHNPGCVPDVGLVRYRADTVVIFEGAYSDIPSRAHLKASVTELEQHSLHRQNFAMLIRSTPSDTSSVSLRKVVDNLRRSVGWLYITDSTENIYSGYGSLLEQWLDLIY</sequence>
<organism evidence="2 3">
    <name type="scientific">Curvularia kusanoi</name>
    <name type="common">Cochliobolus kusanoi</name>
    <dbReference type="NCBI Taxonomy" id="90978"/>
    <lineage>
        <taxon>Eukaryota</taxon>
        <taxon>Fungi</taxon>
        <taxon>Dikarya</taxon>
        <taxon>Ascomycota</taxon>
        <taxon>Pezizomycotina</taxon>
        <taxon>Dothideomycetes</taxon>
        <taxon>Pleosporomycetidae</taxon>
        <taxon>Pleosporales</taxon>
        <taxon>Pleosporineae</taxon>
        <taxon>Pleosporaceae</taxon>
        <taxon>Curvularia</taxon>
    </lineage>
</organism>
<protein>
    <submittedName>
        <fullName evidence="2">Uncharacterized protein</fullName>
    </submittedName>
</protein>
<keyword evidence="1" id="KW-1133">Transmembrane helix</keyword>
<name>A0A9P4W952_CURKU</name>
<dbReference type="EMBL" id="SWKU01000009">
    <property type="protein sequence ID" value="KAF3003494.1"/>
    <property type="molecule type" value="Genomic_DNA"/>
</dbReference>
<evidence type="ECO:0000256" key="1">
    <source>
        <dbReference type="SAM" id="Phobius"/>
    </source>
</evidence>
<comment type="caution">
    <text evidence="2">The sequence shown here is derived from an EMBL/GenBank/DDBJ whole genome shotgun (WGS) entry which is preliminary data.</text>
</comment>
<dbReference type="Pfam" id="PF12138">
    <property type="entry name" value="Spherulin4"/>
    <property type="match status" value="1"/>
</dbReference>
<evidence type="ECO:0000313" key="3">
    <source>
        <dbReference type="Proteomes" id="UP000801428"/>
    </source>
</evidence>
<keyword evidence="1" id="KW-0472">Membrane</keyword>
<gene>
    <name evidence="2" type="ORF">E8E13_004460</name>
</gene>
<proteinExistence type="predicted"/>
<dbReference type="PANTHER" id="PTHR35040:SF7">
    <property type="entry name" value="FIBRONECTIN TYPE-III DOMAIN-CONTAINING PROTEIN-RELATED"/>
    <property type="match status" value="1"/>
</dbReference>